<evidence type="ECO:0000256" key="2">
    <source>
        <dbReference type="ARBA" id="ARBA00022679"/>
    </source>
</evidence>
<dbReference type="GO" id="GO:0000287">
    <property type="term" value="F:magnesium ion binding"/>
    <property type="evidence" value="ECO:0007669"/>
    <property type="project" value="UniProtKB-UniRule"/>
</dbReference>
<comment type="catalytic activity">
    <reaction evidence="6 9">
        <text>4-methyl-5-(2-phosphooxyethyl)-thiazole + 4-amino-2-methyl-5-(diphosphooxymethyl)pyrimidine + H(+) = thiamine phosphate + diphosphate</text>
        <dbReference type="Rhea" id="RHEA:22328"/>
        <dbReference type="ChEBI" id="CHEBI:15378"/>
        <dbReference type="ChEBI" id="CHEBI:33019"/>
        <dbReference type="ChEBI" id="CHEBI:37575"/>
        <dbReference type="ChEBI" id="CHEBI:57841"/>
        <dbReference type="ChEBI" id="CHEBI:58296"/>
        <dbReference type="EC" id="2.5.1.3"/>
    </reaction>
</comment>
<comment type="function">
    <text evidence="9">Condenses 4-methyl-5-(beta-hydroxyethyl)thiazole monophosphate (THZ-P) and 2-methyl-4-amino-5-hydroxymethyl pyrimidine pyrophosphate (HMP-PP) to form thiamine monophosphate (TMP).</text>
</comment>
<comment type="similarity">
    <text evidence="9">Belongs to the thiamine-phosphate synthase family.</text>
</comment>
<sequence>MGFSVSDMTLRSHLAVTAYLVIGPRDTKGRRVGEIVKAAVCAGFTAVQLRAKEESAREQIALLGEAARAIEAAGAAASVPLLVDDRLDVALAAREMGVAVAGVHVGQKDVPAHICRRLLGEAAIVGLSAHPQDLPRLAPEDLAAADYIGTGPLHATASKPDAGIEADGSFRTRSLAEIAAFAQKSPVPVIVGGGVKAADLPAIKATGAAGFFVISAVAAAADAEGAAREMVARWRDEVIF</sequence>
<dbReference type="InterPro" id="IPR034291">
    <property type="entry name" value="TMP_synthase"/>
</dbReference>
<dbReference type="EMBL" id="CP002637">
    <property type="protein sequence ID" value="AEC01032.1"/>
    <property type="molecule type" value="Genomic_DNA"/>
</dbReference>
<evidence type="ECO:0000256" key="1">
    <source>
        <dbReference type="ARBA" id="ARBA00005165"/>
    </source>
</evidence>
<feature type="binding site" evidence="9">
    <location>
        <position position="159"/>
    </location>
    <ligand>
        <name>4-amino-2-methyl-5-(diphosphooxymethyl)pyrimidine</name>
        <dbReference type="ChEBI" id="CHEBI:57841"/>
    </ligand>
</feature>
<dbReference type="PANTHER" id="PTHR20857:SF15">
    <property type="entry name" value="THIAMINE-PHOSPHATE SYNTHASE"/>
    <property type="match status" value="1"/>
</dbReference>
<dbReference type="RefSeq" id="WP_013741032.1">
    <property type="nucleotide sequence ID" value="NC_015437.1"/>
</dbReference>
<feature type="binding site" evidence="9">
    <location>
        <position position="85"/>
    </location>
    <ligand>
        <name>Mg(2+)</name>
        <dbReference type="ChEBI" id="CHEBI:18420"/>
    </ligand>
</feature>
<comment type="catalytic activity">
    <reaction evidence="8 9">
        <text>2-[(2R,5Z)-2-carboxy-4-methylthiazol-5(2H)-ylidene]ethyl phosphate + 4-amino-2-methyl-5-(diphosphooxymethyl)pyrimidine + 2 H(+) = thiamine phosphate + CO2 + diphosphate</text>
        <dbReference type="Rhea" id="RHEA:47844"/>
        <dbReference type="ChEBI" id="CHEBI:15378"/>
        <dbReference type="ChEBI" id="CHEBI:16526"/>
        <dbReference type="ChEBI" id="CHEBI:33019"/>
        <dbReference type="ChEBI" id="CHEBI:37575"/>
        <dbReference type="ChEBI" id="CHEBI:57841"/>
        <dbReference type="ChEBI" id="CHEBI:62899"/>
        <dbReference type="EC" id="2.5.1.3"/>
    </reaction>
</comment>
<accession>F4EVH4</accession>
<dbReference type="PANTHER" id="PTHR20857">
    <property type="entry name" value="THIAMINE-PHOSPHATE PYROPHOSPHORYLASE"/>
    <property type="match status" value="1"/>
</dbReference>
<feature type="binding site" evidence="9">
    <location>
        <position position="128"/>
    </location>
    <ligand>
        <name>4-amino-2-methyl-5-(diphosphooxymethyl)pyrimidine</name>
        <dbReference type="ChEBI" id="CHEBI:57841"/>
    </ligand>
</feature>
<organism evidence="11 12">
    <name type="scientific">Selenomonas sputigena (strain ATCC 35185 / DSM 20758 / CCUG 44933 / VPI D19B-28)</name>
    <dbReference type="NCBI Taxonomy" id="546271"/>
    <lineage>
        <taxon>Bacteria</taxon>
        <taxon>Bacillati</taxon>
        <taxon>Bacillota</taxon>
        <taxon>Negativicutes</taxon>
        <taxon>Selenomonadales</taxon>
        <taxon>Selenomonadaceae</taxon>
        <taxon>Selenomonas</taxon>
    </lineage>
</organism>
<dbReference type="GO" id="GO:0009228">
    <property type="term" value="P:thiamine biosynthetic process"/>
    <property type="evidence" value="ECO:0007669"/>
    <property type="project" value="UniProtKB-KW"/>
</dbReference>
<dbReference type="HOGENOM" id="CLU_018272_3_2_9"/>
<evidence type="ECO:0000256" key="7">
    <source>
        <dbReference type="ARBA" id="ARBA00047851"/>
    </source>
</evidence>
<feature type="binding site" evidence="9">
    <location>
        <begin position="156"/>
        <end position="158"/>
    </location>
    <ligand>
        <name>2-[(2R,5Z)-2-carboxy-4-methylthiazol-5(2H)-ylidene]ethyl phosphate</name>
        <dbReference type="ChEBI" id="CHEBI:62899"/>
    </ligand>
</feature>
<feature type="binding site" evidence="9">
    <location>
        <begin position="48"/>
        <end position="52"/>
    </location>
    <ligand>
        <name>4-amino-2-methyl-5-(diphosphooxymethyl)pyrimidine</name>
        <dbReference type="ChEBI" id="CHEBI:57841"/>
    </ligand>
</feature>
<dbReference type="AlphaFoldDB" id="F4EVH4"/>
<dbReference type="KEGG" id="ssg:Selsp_2085"/>
<feature type="binding site" evidence="9">
    <location>
        <begin position="214"/>
        <end position="215"/>
    </location>
    <ligand>
        <name>2-[(2R,5Z)-2-carboxy-4-methylthiazol-5(2H)-ylidene]ethyl phosphate</name>
        <dbReference type="ChEBI" id="CHEBI:62899"/>
    </ligand>
</feature>
<dbReference type="InterPro" id="IPR013785">
    <property type="entry name" value="Aldolase_TIM"/>
</dbReference>
<keyword evidence="3 9" id="KW-0479">Metal-binding</keyword>
<evidence type="ECO:0000313" key="12">
    <source>
        <dbReference type="Proteomes" id="UP000011124"/>
    </source>
</evidence>
<evidence type="ECO:0000259" key="10">
    <source>
        <dbReference type="Pfam" id="PF02581"/>
    </source>
</evidence>
<proteinExistence type="inferred from homology"/>
<dbReference type="SUPFAM" id="SSF51391">
    <property type="entry name" value="Thiamin phosphate synthase"/>
    <property type="match status" value="1"/>
</dbReference>
<evidence type="ECO:0000256" key="8">
    <source>
        <dbReference type="ARBA" id="ARBA00047883"/>
    </source>
</evidence>
<comment type="pathway">
    <text evidence="1 9">Cofactor biosynthesis; thiamine diphosphate biosynthesis; thiamine phosphate from 4-amino-2-methyl-5-diphosphomethylpyrimidine and 4-methyl-5-(2-phosphoethyl)-thiazole: step 1/1.</text>
</comment>
<protein>
    <recommendedName>
        <fullName evidence="9">Thiamine-phosphate synthase</fullName>
        <shortName evidence="9">TP synthase</shortName>
        <shortName evidence="9">TPS</shortName>
        <ecNumber evidence="9">2.5.1.3</ecNumber>
    </recommendedName>
    <alternativeName>
        <fullName evidence="9">Thiamine-phosphate pyrophosphorylase</fullName>
        <shortName evidence="9">TMP pyrophosphorylase</shortName>
        <shortName evidence="9">TMP-PPase</shortName>
    </alternativeName>
</protein>
<feature type="binding site" evidence="9">
    <location>
        <position position="194"/>
    </location>
    <ligand>
        <name>2-[(2R,5Z)-2-carboxy-4-methylthiazol-5(2H)-ylidene]ethyl phosphate</name>
        <dbReference type="ChEBI" id="CHEBI:62899"/>
    </ligand>
</feature>
<feature type="binding site" evidence="9">
    <location>
        <position position="109"/>
    </location>
    <ligand>
        <name>Mg(2+)</name>
        <dbReference type="ChEBI" id="CHEBI:18420"/>
    </ligand>
</feature>
<dbReference type="Gene3D" id="3.20.20.70">
    <property type="entry name" value="Aldolase class I"/>
    <property type="match status" value="1"/>
</dbReference>
<comment type="catalytic activity">
    <reaction evidence="7 9">
        <text>2-(2-carboxy-4-methylthiazol-5-yl)ethyl phosphate + 4-amino-2-methyl-5-(diphosphooxymethyl)pyrimidine + 2 H(+) = thiamine phosphate + CO2 + diphosphate</text>
        <dbReference type="Rhea" id="RHEA:47848"/>
        <dbReference type="ChEBI" id="CHEBI:15378"/>
        <dbReference type="ChEBI" id="CHEBI:16526"/>
        <dbReference type="ChEBI" id="CHEBI:33019"/>
        <dbReference type="ChEBI" id="CHEBI:37575"/>
        <dbReference type="ChEBI" id="CHEBI:57841"/>
        <dbReference type="ChEBI" id="CHEBI:62890"/>
        <dbReference type="EC" id="2.5.1.3"/>
    </reaction>
</comment>
<dbReference type="EC" id="2.5.1.3" evidence="9"/>
<evidence type="ECO:0000256" key="9">
    <source>
        <dbReference type="HAMAP-Rule" id="MF_00097"/>
    </source>
</evidence>
<feature type="domain" description="Thiamine phosphate synthase/TenI" evidence="10">
    <location>
        <begin position="19"/>
        <end position="217"/>
    </location>
</feature>
<reference evidence="11 12" key="1">
    <citation type="submission" date="2011-04" db="EMBL/GenBank/DDBJ databases">
        <title>The complete genome of Selenomonas sputigena DSM 20758.</title>
        <authorList>
            <consortium name="US DOE Joint Genome Institute (JGI-PGF)"/>
            <person name="Lucas S."/>
            <person name="Copeland A."/>
            <person name="Lapidus A."/>
            <person name="Bruce D."/>
            <person name="Goodwin L."/>
            <person name="Pitluck S."/>
            <person name="Peters L."/>
            <person name="Kyrpides N."/>
            <person name="Mavromatis K."/>
            <person name="Ivanova N."/>
            <person name="Ovchinnikova G."/>
            <person name="Teshima H."/>
            <person name="Detter J.C."/>
            <person name="Tapia R."/>
            <person name="Han C."/>
            <person name="Land M."/>
            <person name="Hauser L."/>
            <person name="Markowitz V."/>
            <person name="Cheng J.-F."/>
            <person name="Hugenholtz P."/>
            <person name="Woyke T."/>
            <person name="Wu D."/>
            <person name="Gronow S."/>
            <person name="Wellnitz S."/>
            <person name="Schneider S."/>
            <person name="Klenk H.-P."/>
            <person name="Eisen J.A."/>
        </authorList>
    </citation>
    <scope>NUCLEOTIDE SEQUENCE [LARGE SCALE GENOMIC DNA]</scope>
    <source>
        <strain evidence="12">ATCC 35185 / DSM 20758 / VPI D19B-28</strain>
    </source>
</reference>
<dbReference type="Proteomes" id="UP000011124">
    <property type="component" value="Chromosome"/>
</dbReference>
<evidence type="ECO:0000256" key="5">
    <source>
        <dbReference type="ARBA" id="ARBA00022977"/>
    </source>
</evidence>
<evidence type="ECO:0000256" key="4">
    <source>
        <dbReference type="ARBA" id="ARBA00022842"/>
    </source>
</evidence>
<dbReference type="GO" id="GO:0004789">
    <property type="term" value="F:thiamine-phosphate diphosphorylase activity"/>
    <property type="evidence" value="ECO:0007669"/>
    <property type="project" value="UniProtKB-UniRule"/>
</dbReference>
<dbReference type="CDD" id="cd00564">
    <property type="entry name" value="TMP_TenI"/>
    <property type="match status" value="1"/>
</dbReference>
<dbReference type="UniPathway" id="UPA00060">
    <property type="reaction ID" value="UER00141"/>
</dbReference>
<evidence type="ECO:0000313" key="11">
    <source>
        <dbReference type="EMBL" id="AEC01032.1"/>
    </source>
</evidence>
<evidence type="ECO:0000256" key="3">
    <source>
        <dbReference type="ARBA" id="ARBA00022723"/>
    </source>
</evidence>
<keyword evidence="12" id="KW-1185">Reference proteome</keyword>
<gene>
    <name evidence="9" type="primary">thiE</name>
    <name evidence="11" type="ordered locus">Selsp_2085</name>
</gene>
<keyword evidence="4 9" id="KW-0460">Magnesium</keyword>
<dbReference type="GO" id="GO:0005737">
    <property type="term" value="C:cytoplasm"/>
    <property type="evidence" value="ECO:0007669"/>
    <property type="project" value="TreeGrafter"/>
</dbReference>
<dbReference type="InterPro" id="IPR022998">
    <property type="entry name" value="ThiamineP_synth_TenI"/>
</dbReference>
<feature type="binding site" evidence="9">
    <location>
        <position position="84"/>
    </location>
    <ligand>
        <name>4-amino-2-methyl-5-(diphosphooxymethyl)pyrimidine</name>
        <dbReference type="ChEBI" id="CHEBI:57841"/>
    </ligand>
</feature>
<keyword evidence="2 9" id="KW-0808">Transferase</keyword>
<name>F4EVH4_SELS3</name>
<dbReference type="InterPro" id="IPR036206">
    <property type="entry name" value="ThiamineP_synth_sf"/>
</dbReference>
<dbReference type="Pfam" id="PF02581">
    <property type="entry name" value="TMP-TENI"/>
    <property type="match status" value="1"/>
</dbReference>
<dbReference type="GO" id="GO:0009229">
    <property type="term" value="P:thiamine diphosphate biosynthetic process"/>
    <property type="evidence" value="ECO:0007669"/>
    <property type="project" value="UniProtKB-UniRule"/>
</dbReference>
<dbReference type="HAMAP" id="MF_00097">
    <property type="entry name" value="TMP_synthase"/>
    <property type="match status" value="1"/>
</dbReference>
<evidence type="ECO:0000256" key="6">
    <source>
        <dbReference type="ARBA" id="ARBA00047334"/>
    </source>
</evidence>
<comment type="cofactor">
    <cofactor evidence="9">
        <name>Mg(2+)</name>
        <dbReference type="ChEBI" id="CHEBI:18420"/>
    </cofactor>
    <text evidence="9">Binds 1 Mg(2+) ion per subunit.</text>
</comment>
<keyword evidence="5 9" id="KW-0784">Thiamine biosynthesis</keyword>